<evidence type="ECO:0000313" key="2">
    <source>
        <dbReference type="EMBL" id="CAG8659586.1"/>
    </source>
</evidence>
<organism evidence="2 3">
    <name type="scientific">Racocetra fulgida</name>
    <dbReference type="NCBI Taxonomy" id="60492"/>
    <lineage>
        <taxon>Eukaryota</taxon>
        <taxon>Fungi</taxon>
        <taxon>Fungi incertae sedis</taxon>
        <taxon>Mucoromycota</taxon>
        <taxon>Glomeromycotina</taxon>
        <taxon>Glomeromycetes</taxon>
        <taxon>Diversisporales</taxon>
        <taxon>Gigasporaceae</taxon>
        <taxon>Racocetra</taxon>
    </lineage>
</organism>
<protein>
    <submittedName>
        <fullName evidence="2">19613_t:CDS:1</fullName>
    </submittedName>
</protein>
<gene>
    <name evidence="2" type="ORF">RFULGI_LOCUS8796</name>
</gene>
<dbReference type="OrthoDB" id="10390386at2759"/>
<dbReference type="EMBL" id="CAJVPZ010014654">
    <property type="protein sequence ID" value="CAG8659586.1"/>
    <property type="molecule type" value="Genomic_DNA"/>
</dbReference>
<proteinExistence type="predicted"/>
<comment type="caution">
    <text evidence="2">The sequence shown here is derived from an EMBL/GenBank/DDBJ whole genome shotgun (WGS) entry which is preliminary data.</text>
</comment>
<dbReference type="Proteomes" id="UP000789396">
    <property type="component" value="Unassembled WGS sequence"/>
</dbReference>
<keyword evidence="3" id="KW-1185">Reference proteome</keyword>
<evidence type="ECO:0000256" key="1">
    <source>
        <dbReference type="SAM" id="MobiDB-lite"/>
    </source>
</evidence>
<feature type="non-terminal residue" evidence="2">
    <location>
        <position position="78"/>
    </location>
</feature>
<reference evidence="2" key="1">
    <citation type="submission" date="2021-06" db="EMBL/GenBank/DDBJ databases">
        <authorList>
            <person name="Kallberg Y."/>
            <person name="Tangrot J."/>
            <person name="Rosling A."/>
        </authorList>
    </citation>
    <scope>NUCLEOTIDE SEQUENCE</scope>
    <source>
        <strain evidence="2">IN212</strain>
    </source>
</reference>
<dbReference type="AlphaFoldDB" id="A0A9N9E4N2"/>
<evidence type="ECO:0000313" key="3">
    <source>
        <dbReference type="Proteomes" id="UP000789396"/>
    </source>
</evidence>
<sequence>MSNLSDTIGLSDHETSQIKQTQSLKKQTSLDSFLSYKGVTESEGSSPEESDNDIISEQYEISAEASSPSTISRSLQIP</sequence>
<accession>A0A9N9E4N2</accession>
<name>A0A9N9E4N2_9GLOM</name>
<feature type="region of interest" description="Disordered" evidence="1">
    <location>
        <begin position="1"/>
        <end position="24"/>
    </location>
</feature>